<dbReference type="EMBL" id="JAUSTR010000007">
    <property type="protein sequence ID" value="MDQ0162891.1"/>
    <property type="molecule type" value="Genomic_DNA"/>
</dbReference>
<dbReference type="InterPro" id="IPR011981">
    <property type="entry name" value="DHPA_dOase_Mn/Fe"/>
</dbReference>
<keyword evidence="11" id="KW-1185">Reference proteome</keyword>
<dbReference type="InterPro" id="IPR004360">
    <property type="entry name" value="Glyas_Fos-R_dOase_dom"/>
</dbReference>
<name>A0ABT9VPI2_9BACI</name>
<dbReference type="InterPro" id="IPR000486">
    <property type="entry name" value="Xdiol_ring_cleave_dOase_1/2"/>
</dbReference>
<evidence type="ECO:0000256" key="2">
    <source>
        <dbReference type="ARBA" id="ARBA00008784"/>
    </source>
</evidence>
<dbReference type="Proteomes" id="UP001225646">
    <property type="component" value="Unassembled WGS sequence"/>
</dbReference>
<gene>
    <name evidence="10" type="ORF">J2S06_001968</name>
</gene>
<evidence type="ECO:0000313" key="11">
    <source>
        <dbReference type="Proteomes" id="UP001225646"/>
    </source>
</evidence>
<evidence type="ECO:0000256" key="7">
    <source>
        <dbReference type="ARBA" id="ARBA00023004"/>
    </source>
</evidence>
<comment type="caution">
    <text evidence="10">The sequence shown here is derived from an EMBL/GenBank/DDBJ whole genome shotgun (WGS) entry which is preliminary data.</text>
</comment>
<reference evidence="10 11" key="1">
    <citation type="submission" date="2023-07" db="EMBL/GenBank/DDBJ databases">
        <title>Genomic Encyclopedia of Type Strains, Phase IV (KMG-IV): sequencing the most valuable type-strain genomes for metagenomic binning, comparative biology and taxonomic classification.</title>
        <authorList>
            <person name="Goeker M."/>
        </authorList>
    </citation>
    <scope>NUCLEOTIDE SEQUENCE [LARGE SCALE GENOMIC DNA]</scope>
    <source>
        <strain evidence="10 11">DSM 19092</strain>
    </source>
</reference>
<dbReference type="PROSITE" id="PS51819">
    <property type="entry name" value="VOC"/>
    <property type="match status" value="2"/>
</dbReference>
<keyword evidence="7 8" id="KW-0408">Iron</keyword>
<dbReference type="InterPro" id="IPR029068">
    <property type="entry name" value="Glyas_Bleomycin-R_OHBP_Dase"/>
</dbReference>
<dbReference type="RefSeq" id="WP_419152155.1">
    <property type="nucleotide sequence ID" value="NZ_JAUSTR010000007.1"/>
</dbReference>
<dbReference type="InterPro" id="IPR037523">
    <property type="entry name" value="VOC_core"/>
</dbReference>
<accession>A0ABT9VPI2</accession>
<dbReference type="InterPro" id="IPR050383">
    <property type="entry name" value="GlyoxalaseI/FosfomycinResist"/>
</dbReference>
<feature type="domain" description="VOC" evidence="9">
    <location>
        <begin position="145"/>
        <end position="268"/>
    </location>
</feature>
<sequence>MANKNFDIVRLHHVEVTVTDLDRARHFYCEGLGFIETESDEQHIYLRAIEDANHHCLILTKGEQASLKHIAYRVSADKDLDELDKLFTSLGIKKRWIAPGEEKGQGRALRIQDPGGIPVEFFYEMDKAERMLQKYHLQGNVKIKRIDHANCLITNIDELYDWYSNHLGFKTSEYTVRKEGDHENIWAAWMHRKPSVHDLALISETGPRYHHTGFWMDDAKSILDACDHLASLGYYSNIERSPGRHGTSNAFFVYLRDPDGNRIELYTGDYFTNDPDWEPIKWDLDDPQRATFWGALPPESWRNEAVPVEDIFTGELLPIVSFRKKEKI</sequence>
<feature type="domain" description="VOC" evidence="9">
    <location>
        <begin position="10"/>
        <end position="124"/>
    </location>
</feature>
<evidence type="ECO:0000256" key="4">
    <source>
        <dbReference type="ARBA" id="ARBA00022797"/>
    </source>
</evidence>
<dbReference type="SUPFAM" id="SSF54593">
    <property type="entry name" value="Glyoxalase/Bleomycin resistance protein/Dihydroxybiphenyl dioxygenase"/>
    <property type="match status" value="1"/>
</dbReference>
<dbReference type="Pfam" id="PF00903">
    <property type="entry name" value="Glyoxalase"/>
    <property type="match status" value="2"/>
</dbReference>
<evidence type="ECO:0000256" key="3">
    <source>
        <dbReference type="ARBA" id="ARBA00022723"/>
    </source>
</evidence>
<dbReference type="PANTHER" id="PTHR21366">
    <property type="entry name" value="GLYOXALASE FAMILY PROTEIN"/>
    <property type="match status" value="1"/>
</dbReference>
<proteinExistence type="inferred from homology"/>
<dbReference type="NCBIfam" id="TIGR02295">
    <property type="entry name" value="HpaD"/>
    <property type="match status" value="1"/>
</dbReference>
<evidence type="ECO:0000259" key="9">
    <source>
        <dbReference type="PROSITE" id="PS51819"/>
    </source>
</evidence>
<dbReference type="Gene3D" id="3.10.180.10">
    <property type="entry name" value="2,3-Dihydroxybiphenyl 1,2-Dioxygenase, domain 1"/>
    <property type="match status" value="2"/>
</dbReference>
<dbReference type="InterPro" id="IPR018146">
    <property type="entry name" value="Glyoxalase_1_CS"/>
</dbReference>
<keyword evidence="6 8" id="KW-0560">Oxidoreductase</keyword>
<evidence type="ECO:0000256" key="6">
    <source>
        <dbReference type="ARBA" id="ARBA00023002"/>
    </source>
</evidence>
<dbReference type="PROSITE" id="PS00082">
    <property type="entry name" value="EXTRADIOL_DIOXYGENAS"/>
    <property type="match status" value="1"/>
</dbReference>
<evidence type="ECO:0000256" key="5">
    <source>
        <dbReference type="ARBA" id="ARBA00022964"/>
    </source>
</evidence>
<comment type="similarity">
    <text evidence="2 8">Belongs to the extradiol ring-cleavage dioxygenase family.</text>
</comment>
<keyword evidence="5 8" id="KW-0223">Dioxygenase</keyword>
<evidence type="ECO:0000256" key="1">
    <source>
        <dbReference type="ARBA" id="ARBA00001954"/>
    </source>
</evidence>
<keyword evidence="4 8" id="KW-0058">Aromatic hydrocarbons catabolism</keyword>
<keyword evidence="3" id="KW-0479">Metal-binding</keyword>
<comment type="cofactor">
    <cofactor evidence="1 8">
        <name>Fe(2+)</name>
        <dbReference type="ChEBI" id="CHEBI:29033"/>
    </cofactor>
</comment>
<evidence type="ECO:0000313" key="10">
    <source>
        <dbReference type="EMBL" id="MDQ0162891.1"/>
    </source>
</evidence>
<evidence type="ECO:0000256" key="8">
    <source>
        <dbReference type="RuleBase" id="RU000683"/>
    </source>
</evidence>
<protein>
    <submittedName>
        <fullName evidence="10">3,4-dihydroxyphenylacetate 2,3-dioxygenase</fullName>
    </submittedName>
</protein>
<organism evidence="10 11">
    <name type="scientific">Aeribacillus alveayuensis</name>
    <dbReference type="NCBI Taxonomy" id="279215"/>
    <lineage>
        <taxon>Bacteria</taxon>
        <taxon>Bacillati</taxon>
        <taxon>Bacillota</taxon>
        <taxon>Bacilli</taxon>
        <taxon>Bacillales</taxon>
        <taxon>Bacillaceae</taxon>
        <taxon>Aeribacillus</taxon>
    </lineage>
</organism>
<dbReference type="PROSITE" id="PS00934">
    <property type="entry name" value="GLYOXALASE_I_1"/>
    <property type="match status" value="1"/>
</dbReference>